<dbReference type="AlphaFoldDB" id="A0A125W771"/>
<dbReference type="Proteomes" id="UP000004846">
    <property type="component" value="Unassembled WGS sequence"/>
</dbReference>
<sequence length="272" mass="30532">MKKVLTIIAFVFLGILAVITLFPFVYMILAGLMSYSEATSMPPTMFPKQPQWQNYTEVFQKAPFLRYFLNTVFVSGVTTIATVVTAVLASFALTSLKFRFKNVVIALMISLLMVPYESIIFTNYQTIAQLGLLNTYSALIIPFLTSIFYIYYLNGYLKGIPDTFYKAAKIDGASDLEYIWRILVPMSKPALVTVGILTFISSWNSFLWPLLVTNEKKYRLLNNGLSAFATESGSDVHLQMAAATLTVIPILIIYLIFRKEIIRGVAKNGIKG</sequence>
<dbReference type="Pfam" id="PF00528">
    <property type="entry name" value="BPD_transp_1"/>
    <property type="match status" value="1"/>
</dbReference>
<gene>
    <name evidence="9" type="ORF">HMPREF9498_00962</name>
</gene>
<evidence type="ECO:0000256" key="3">
    <source>
        <dbReference type="ARBA" id="ARBA00022475"/>
    </source>
</evidence>
<dbReference type="Gene3D" id="1.10.3720.10">
    <property type="entry name" value="MetI-like"/>
    <property type="match status" value="1"/>
</dbReference>
<feature type="transmembrane region" description="Helical" evidence="7">
    <location>
        <begin position="67"/>
        <end position="91"/>
    </location>
</feature>
<evidence type="ECO:0000256" key="5">
    <source>
        <dbReference type="ARBA" id="ARBA00022989"/>
    </source>
</evidence>
<keyword evidence="2 7" id="KW-0813">Transport</keyword>
<feature type="transmembrane region" description="Helical" evidence="7">
    <location>
        <begin position="103"/>
        <end position="121"/>
    </location>
</feature>
<dbReference type="GeneID" id="60894830"/>
<evidence type="ECO:0000256" key="4">
    <source>
        <dbReference type="ARBA" id="ARBA00022692"/>
    </source>
</evidence>
<keyword evidence="5 7" id="KW-1133">Transmembrane helix</keyword>
<dbReference type="InterPro" id="IPR035906">
    <property type="entry name" value="MetI-like_sf"/>
</dbReference>
<reference evidence="10" key="1">
    <citation type="submission" date="2010-07" db="EMBL/GenBank/DDBJ databases">
        <authorList>
            <person name="Weinstock G."/>
            <person name="Sodergren E."/>
            <person name="Clifton S."/>
            <person name="Fulton L."/>
            <person name="Fulton B."/>
            <person name="Courtney L."/>
            <person name="Fronick C."/>
            <person name="Harrison M."/>
            <person name="Strong C."/>
            <person name="Farmer C."/>
            <person name="Delahaunty K."/>
            <person name="Markovic C."/>
            <person name="Hall O."/>
            <person name="Minx P."/>
            <person name="Tomlinson C."/>
            <person name="Mitreva M."/>
            <person name="Hou S."/>
            <person name="Chen J."/>
            <person name="Wollam A."/>
            <person name="Pepin K.H."/>
            <person name="Johnson M."/>
            <person name="Bhonagiri V."/>
            <person name="Zhang X."/>
            <person name="Suruliraj S."/>
            <person name="Warren W."/>
            <person name="Chinwalla A."/>
            <person name="Mardis E.R."/>
            <person name="Wilson R.K."/>
        </authorList>
    </citation>
    <scope>NUCLEOTIDE SEQUENCE [LARGE SCALE GENOMIC DNA]</scope>
    <source>
        <strain evidence="10">TX4248</strain>
    </source>
</reference>
<keyword evidence="3" id="KW-1003">Cell membrane</keyword>
<organism evidence="9 10">
    <name type="scientific">Enterococcus faecalis TX4248</name>
    <dbReference type="NCBI Taxonomy" id="749495"/>
    <lineage>
        <taxon>Bacteria</taxon>
        <taxon>Bacillati</taxon>
        <taxon>Bacillota</taxon>
        <taxon>Bacilli</taxon>
        <taxon>Lactobacillales</taxon>
        <taxon>Enterococcaceae</taxon>
        <taxon>Enterococcus</taxon>
    </lineage>
</organism>
<feature type="domain" description="ABC transmembrane type-1" evidence="8">
    <location>
        <begin position="68"/>
        <end position="257"/>
    </location>
</feature>
<dbReference type="GO" id="GO:0005886">
    <property type="term" value="C:plasma membrane"/>
    <property type="evidence" value="ECO:0007669"/>
    <property type="project" value="UniProtKB-SubCell"/>
</dbReference>
<dbReference type="PROSITE" id="PS50928">
    <property type="entry name" value="ABC_TM1"/>
    <property type="match status" value="1"/>
</dbReference>
<dbReference type="HOGENOM" id="CLU_016047_1_1_9"/>
<evidence type="ECO:0000256" key="7">
    <source>
        <dbReference type="RuleBase" id="RU363032"/>
    </source>
</evidence>
<dbReference type="CDD" id="cd06261">
    <property type="entry name" value="TM_PBP2"/>
    <property type="match status" value="1"/>
</dbReference>
<feature type="transmembrane region" description="Helical" evidence="7">
    <location>
        <begin position="7"/>
        <end position="35"/>
    </location>
</feature>
<feature type="transmembrane region" description="Helical" evidence="7">
    <location>
        <begin position="133"/>
        <end position="152"/>
    </location>
</feature>
<keyword evidence="6 7" id="KW-0472">Membrane</keyword>
<evidence type="ECO:0000313" key="9">
    <source>
        <dbReference type="EMBL" id="EFM83382.1"/>
    </source>
</evidence>
<dbReference type="SUPFAM" id="SSF161098">
    <property type="entry name" value="MetI-like"/>
    <property type="match status" value="1"/>
</dbReference>
<accession>A0A125W771</accession>
<name>A0A125W771_ENTFL</name>
<keyword evidence="4 7" id="KW-0812">Transmembrane</keyword>
<dbReference type="RefSeq" id="WP_002355144.1">
    <property type="nucleotide sequence ID" value="NZ_GL454431.1"/>
</dbReference>
<dbReference type="PANTHER" id="PTHR43744:SF12">
    <property type="entry name" value="ABC TRANSPORTER PERMEASE PROTEIN MG189-RELATED"/>
    <property type="match status" value="1"/>
</dbReference>
<evidence type="ECO:0000256" key="6">
    <source>
        <dbReference type="ARBA" id="ARBA00023136"/>
    </source>
</evidence>
<dbReference type="PANTHER" id="PTHR43744">
    <property type="entry name" value="ABC TRANSPORTER PERMEASE PROTEIN MG189-RELATED-RELATED"/>
    <property type="match status" value="1"/>
</dbReference>
<comment type="subcellular location">
    <subcellularLocation>
        <location evidence="1 7">Cell membrane</location>
        <topology evidence="1 7">Multi-pass membrane protein</topology>
    </subcellularLocation>
</comment>
<proteinExistence type="inferred from homology"/>
<evidence type="ECO:0000313" key="10">
    <source>
        <dbReference type="Proteomes" id="UP000004846"/>
    </source>
</evidence>
<feature type="transmembrane region" description="Helical" evidence="7">
    <location>
        <begin position="236"/>
        <end position="257"/>
    </location>
</feature>
<comment type="similarity">
    <text evidence="7">Belongs to the binding-protein-dependent transport system permease family.</text>
</comment>
<evidence type="ECO:0000256" key="2">
    <source>
        <dbReference type="ARBA" id="ARBA00022448"/>
    </source>
</evidence>
<protein>
    <submittedName>
        <fullName evidence="9">ABC transporter, permease protein</fullName>
    </submittedName>
</protein>
<evidence type="ECO:0000256" key="1">
    <source>
        <dbReference type="ARBA" id="ARBA00004651"/>
    </source>
</evidence>
<dbReference type="GO" id="GO:0055085">
    <property type="term" value="P:transmembrane transport"/>
    <property type="evidence" value="ECO:0007669"/>
    <property type="project" value="InterPro"/>
</dbReference>
<evidence type="ECO:0000259" key="8">
    <source>
        <dbReference type="PROSITE" id="PS50928"/>
    </source>
</evidence>
<comment type="caution">
    <text evidence="9">The sequence shown here is derived from an EMBL/GenBank/DDBJ whole genome shotgun (WGS) entry which is preliminary data.</text>
</comment>
<dbReference type="InterPro" id="IPR000515">
    <property type="entry name" value="MetI-like"/>
</dbReference>
<dbReference type="EMBL" id="AEBR01000026">
    <property type="protein sequence ID" value="EFM83382.1"/>
    <property type="molecule type" value="Genomic_DNA"/>
</dbReference>